<protein>
    <submittedName>
        <fullName evidence="5">Putative AraC family transcriptional regulator</fullName>
    </submittedName>
</protein>
<dbReference type="Pfam" id="PF14525">
    <property type="entry name" value="AraC_binding_2"/>
    <property type="match status" value="1"/>
</dbReference>
<proteinExistence type="predicted"/>
<dbReference type="PANTHER" id="PTHR46796:SF6">
    <property type="entry name" value="ARAC SUBFAMILY"/>
    <property type="match status" value="1"/>
</dbReference>
<evidence type="ECO:0000313" key="5">
    <source>
        <dbReference type="EMBL" id="BAJ27036.1"/>
    </source>
</evidence>
<dbReference type="InterPro" id="IPR035418">
    <property type="entry name" value="AraC-bd_2"/>
</dbReference>
<dbReference type="GO" id="GO:0003700">
    <property type="term" value="F:DNA-binding transcription factor activity"/>
    <property type="evidence" value="ECO:0007669"/>
    <property type="project" value="InterPro"/>
</dbReference>
<dbReference type="GO" id="GO:0043565">
    <property type="term" value="F:sequence-specific DNA binding"/>
    <property type="evidence" value="ECO:0007669"/>
    <property type="project" value="InterPro"/>
</dbReference>
<sequence length="318" mass="34257">MTRDGNGRRRVPVEQRDDGSLVFGYLDTGSPDRTNATDTVLVRAGQPYRAELRPYRFGALNACDISGEQDVRVQPRHSPDARPQGPLIGLLLSGRGSLEQDGRQCALAPGGFVLYTGARPFRLALGGAYRYVVWSPAATAAGPTPAPAGADPSGTATGRVLGATLAELAERAPAMSALARHERGEHVTGMIRTLLRDATAPAAPDRPGATLDRVLDWIDARLGAELTPAAIAAGQHISVRHLHALFARHGDTVGEYVRRRRLERVRADLADPRPAHLPAYALAARWGFREASHFGKLFRARYGLSPRAHRDSALRAPD</sequence>
<keyword evidence="6" id="KW-1185">Reference proteome</keyword>
<organism evidence="5 6">
    <name type="scientific">Kitasatospora setae (strain ATCC 33774 / DSM 43861 / JCM 3304 / KCC A-0304 / NBRC 14216 / KM-6054)</name>
    <name type="common">Streptomyces setae</name>
    <dbReference type="NCBI Taxonomy" id="452652"/>
    <lineage>
        <taxon>Bacteria</taxon>
        <taxon>Bacillati</taxon>
        <taxon>Actinomycetota</taxon>
        <taxon>Actinomycetes</taxon>
        <taxon>Kitasatosporales</taxon>
        <taxon>Streptomycetaceae</taxon>
        <taxon>Kitasatospora</taxon>
    </lineage>
</organism>
<gene>
    <name evidence="5" type="ordered locus">KSE_12030</name>
</gene>
<dbReference type="STRING" id="452652.KSE_12030"/>
<dbReference type="AlphaFoldDB" id="E4N755"/>
<dbReference type="PATRIC" id="fig|452652.3.peg.1200"/>
<dbReference type="eggNOG" id="COG2207">
    <property type="taxonomic scope" value="Bacteria"/>
</dbReference>
<evidence type="ECO:0000256" key="3">
    <source>
        <dbReference type="ARBA" id="ARBA00023163"/>
    </source>
</evidence>
<evidence type="ECO:0000259" key="4">
    <source>
        <dbReference type="PROSITE" id="PS01124"/>
    </source>
</evidence>
<dbReference type="SMART" id="SM00342">
    <property type="entry name" value="HTH_ARAC"/>
    <property type="match status" value="1"/>
</dbReference>
<dbReference type="KEGG" id="ksk:KSE_12030"/>
<keyword evidence="3" id="KW-0804">Transcription</keyword>
<keyword evidence="2" id="KW-0238">DNA-binding</keyword>
<dbReference type="InterPro" id="IPR018060">
    <property type="entry name" value="HTH_AraC"/>
</dbReference>
<reference evidence="5 6" key="1">
    <citation type="journal article" date="2010" name="DNA Res.">
        <title>Genome sequence of Kitasatospora setae NBRC 14216T: an evolutionary snapshot of the family Streptomycetaceae.</title>
        <authorList>
            <person name="Ichikawa N."/>
            <person name="Oguchi A."/>
            <person name="Ikeda H."/>
            <person name="Ishikawa J."/>
            <person name="Kitani S."/>
            <person name="Watanabe Y."/>
            <person name="Nakamura S."/>
            <person name="Katano Y."/>
            <person name="Kishi E."/>
            <person name="Sasagawa M."/>
            <person name="Ankai A."/>
            <person name="Fukui S."/>
            <person name="Hashimoto Y."/>
            <person name="Kamata S."/>
            <person name="Otoguro M."/>
            <person name="Tanikawa S."/>
            <person name="Nihira T."/>
            <person name="Horinouchi S."/>
            <person name="Ohnishi Y."/>
            <person name="Hayakawa M."/>
            <person name="Kuzuyama T."/>
            <person name="Arisawa A."/>
            <person name="Nomoto F."/>
            <person name="Miura H."/>
            <person name="Takahashi Y."/>
            <person name="Fujita N."/>
        </authorList>
    </citation>
    <scope>NUCLEOTIDE SEQUENCE [LARGE SCALE GENOMIC DNA]</scope>
    <source>
        <strain evidence="6">ATCC 33774 / DSM 43861 / JCM 3304 / KCC A-0304 / NBRC 14216 / KM-6054</strain>
    </source>
</reference>
<name>E4N755_KITSK</name>
<dbReference type="Pfam" id="PF12833">
    <property type="entry name" value="HTH_18"/>
    <property type="match status" value="1"/>
</dbReference>
<dbReference type="SUPFAM" id="SSF46689">
    <property type="entry name" value="Homeodomain-like"/>
    <property type="match status" value="1"/>
</dbReference>
<evidence type="ECO:0000313" key="6">
    <source>
        <dbReference type="Proteomes" id="UP000007076"/>
    </source>
</evidence>
<dbReference type="PANTHER" id="PTHR46796">
    <property type="entry name" value="HTH-TYPE TRANSCRIPTIONAL ACTIVATOR RHAS-RELATED"/>
    <property type="match status" value="1"/>
</dbReference>
<keyword evidence="1" id="KW-0805">Transcription regulation</keyword>
<feature type="domain" description="HTH araC/xylS-type" evidence="4">
    <location>
        <begin position="212"/>
        <end position="312"/>
    </location>
</feature>
<evidence type="ECO:0000256" key="2">
    <source>
        <dbReference type="ARBA" id="ARBA00023125"/>
    </source>
</evidence>
<dbReference type="HOGENOM" id="CLU_049704_1_1_11"/>
<dbReference type="PROSITE" id="PS01124">
    <property type="entry name" value="HTH_ARAC_FAMILY_2"/>
    <property type="match status" value="1"/>
</dbReference>
<dbReference type="Proteomes" id="UP000007076">
    <property type="component" value="Chromosome"/>
</dbReference>
<dbReference type="InterPro" id="IPR009057">
    <property type="entry name" value="Homeodomain-like_sf"/>
</dbReference>
<dbReference type="Gene3D" id="1.10.10.60">
    <property type="entry name" value="Homeodomain-like"/>
    <property type="match status" value="1"/>
</dbReference>
<dbReference type="EMBL" id="AP010968">
    <property type="protein sequence ID" value="BAJ27036.1"/>
    <property type="molecule type" value="Genomic_DNA"/>
</dbReference>
<evidence type="ECO:0000256" key="1">
    <source>
        <dbReference type="ARBA" id="ARBA00023015"/>
    </source>
</evidence>
<accession>E4N755</accession>
<dbReference type="InterPro" id="IPR050204">
    <property type="entry name" value="AraC_XylS_family_regulators"/>
</dbReference>